<dbReference type="Pfam" id="PF01878">
    <property type="entry name" value="EVE"/>
    <property type="match status" value="1"/>
</dbReference>
<feature type="domain" description="EVE" evidence="4">
    <location>
        <begin position="3"/>
        <end position="173"/>
    </location>
</feature>
<proteinExistence type="predicted"/>
<dbReference type="OrthoDB" id="41445at2759"/>
<feature type="compositionally biased region" description="Basic and acidic residues" evidence="3">
    <location>
        <begin position="207"/>
        <end position="231"/>
    </location>
</feature>
<dbReference type="Proteomes" id="UP000473826">
    <property type="component" value="Unassembled WGS sequence"/>
</dbReference>
<evidence type="ECO:0000313" key="5">
    <source>
        <dbReference type="EMBL" id="TXT05985.1"/>
    </source>
</evidence>
<dbReference type="GO" id="GO:0005634">
    <property type="term" value="C:nucleus"/>
    <property type="evidence" value="ECO:0007669"/>
    <property type="project" value="UniProtKB-SubCell"/>
</dbReference>
<dbReference type="PANTHER" id="PTHR14087">
    <property type="entry name" value="THYMOCYTE NUCLEAR PROTEIN 1"/>
    <property type="match status" value="1"/>
</dbReference>
<dbReference type="SUPFAM" id="SSF88697">
    <property type="entry name" value="PUA domain-like"/>
    <property type="match status" value="1"/>
</dbReference>
<reference evidence="5 6" key="1">
    <citation type="journal article" date="2019" name="PLoS Genet.">
        <title>Convergent evolution of linked mating-type loci in basidiomycete fungi.</title>
        <authorList>
            <person name="Sun S."/>
            <person name="Coelho M.A."/>
            <person name="Heitman J."/>
            <person name="Nowrousian M."/>
        </authorList>
    </citation>
    <scope>NUCLEOTIDE SEQUENCE [LARGE SCALE GENOMIC DNA]</scope>
    <source>
        <strain evidence="5 6">CBS 4282</strain>
    </source>
</reference>
<gene>
    <name evidence="5" type="ORF">VHUM_03746</name>
</gene>
<dbReference type="Gene3D" id="3.10.590.10">
    <property type="entry name" value="ph1033 like domains"/>
    <property type="match status" value="1"/>
</dbReference>
<dbReference type="CDD" id="cd21133">
    <property type="entry name" value="EVE"/>
    <property type="match status" value="1"/>
</dbReference>
<comment type="caution">
    <text evidence="5">The sequence shown here is derived from an EMBL/GenBank/DDBJ whole genome shotgun (WGS) entry which is preliminary data.</text>
</comment>
<dbReference type="PANTHER" id="PTHR14087:SF7">
    <property type="entry name" value="THYMOCYTE NUCLEAR PROTEIN 1"/>
    <property type="match status" value="1"/>
</dbReference>
<dbReference type="InterPro" id="IPR015947">
    <property type="entry name" value="PUA-like_sf"/>
</dbReference>
<dbReference type="EMBL" id="QKWK01000011">
    <property type="protein sequence ID" value="TXT05985.1"/>
    <property type="molecule type" value="Genomic_DNA"/>
</dbReference>
<dbReference type="FunFam" id="3.10.590.10:FF:000006">
    <property type="entry name" value="Chromosome 7, whole genome shotgun sequence"/>
    <property type="match status" value="1"/>
</dbReference>
<keyword evidence="2" id="KW-0539">Nucleus</keyword>
<dbReference type="InterPro" id="IPR047197">
    <property type="entry name" value="THYN1-like_EVE"/>
</dbReference>
<keyword evidence="6" id="KW-1185">Reference proteome</keyword>
<sequence length="254" mass="27653">MPWLMKAEPDTRIVKGKDVKFSVDDFESMGESPWDGVRSHEAKNIMKEKMKLGDKVLFYHSNCKVPGVYALAEISKEGYPDSDSPTSSHPYYDAKSDESNPTWYMVSVRFIKRLEHPVTLSSVKSLVGKTAPPEPISYIGTAGLKAIQNMALINRGRLSVQPVEQEAYDAIVALGEKGGFEEDAKAPKKRTPKEDKDAGTNAVAADGDEKPAAKKAKTESKPKATKAEPKPKAAPKAAAPPPPSGTRRSTRLAK</sequence>
<comment type="subcellular location">
    <subcellularLocation>
        <location evidence="1">Nucleus</location>
    </subcellularLocation>
</comment>
<dbReference type="InterPro" id="IPR002740">
    <property type="entry name" value="EVE_domain"/>
</dbReference>
<organism evidence="5 6">
    <name type="scientific">Vanrija humicola</name>
    <name type="common">Yeast</name>
    <name type="synonym">Cryptococcus humicola</name>
    <dbReference type="NCBI Taxonomy" id="5417"/>
    <lineage>
        <taxon>Eukaryota</taxon>
        <taxon>Fungi</taxon>
        <taxon>Dikarya</taxon>
        <taxon>Basidiomycota</taxon>
        <taxon>Agaricomycotina</taxon>
        <taxon>Tremellomycetes</taxon>
        <taxon>Trichosporonales</taxon>
        <taxon>Trichosporonaceae</taxon>
        <taxon>Vanrija</taxon>
    </lineage>
</organism>
<evidence type="ECO:0000256" key="3">
    <source>
        <dbReference type="SAM" id="MobiDB-lite"/>
    </source>
</evidence>
<evidence type="ECO:0000313" key="6">
    <source>
        <dbReference type="Proteomes" id="UP000473826"/>
    </source>
</evidence>
<evidence type="ECO:0000256" key="1">
    <source>
        <dbReference type="ARBA" id="ARBA00004123"/>
    </source>
</evidence>
<name>A0A7D8Z099_VANHU</name>
<evidence type="ECO:0000256" key="2">
    <source>
        <dbReference type="ARBA" id="ARBA00023242"/>
    </source>
</evidence>
<feature type="compositionally biased region" description="Basic and acidic residues" evidence="3">
    <location>
        <begin position="182"/>
        <end position="198"/>
    </location>
</feature>
<protein>
    <recommendedName>
        <fullName evidence="4">EVE domain-containing protein</fullName>
    </recommendedName>
</protein>
<accession>A0A7D8Z099</accession>
<dbReference type="InterPro" id="IPR052181">
    <property type="entry name" value="5hmC_binding"/>
</dbReference>
<feature type="region of interest" description="Disordered" evidence="3">
    <location>
        <begin position="182"/>
        <end position="254"/>
    </location>
</feature>
<evidence type="ECO:0000259" key="4">
    <source>
        <dbReference type="Pfam" id="PF01878"/>
    </source>
</evidence>
<dbReference type="AlphaFoldDB" id="A0A7D8Z099"/>